<feature type="binding site" evidence="14">
    <location>
        <position position="227"/>
    </location>
    <ligand>
        <name>a divalent metal cation</name>
        <dbReference type="ChEBI" id="CHEBI:60240"/>
    </ligand>
</feature>
<feature type="domain" description="2-C-methyl-D-erythritol 2,4-cyclodiphosphate synthase" evidence="15">
    <location>
        <begin position="218"/>
        <end position="371"/>
    </location>
</feature>
<dbReference type="GO" id="GO:0019288">
    <property type="term" value="P:isopentenyl diphosphate biosynthetic process, methylerythritol 4-phosphate pathway"/>
    <property type="evidence" value="ECO:0007669"/>
    <property type="project" value="UniProtKB-UniRule"/>
</dbReference>
<protein>
    <recommendedName>
        <fullName evidence="14">Bifunctional enzyme IspD/IspF</fullName>
    </recommendedName>
    <domain>
        <recommendedName>
            <fullName evidence="14">2-C-methyl-D-erythritol 4-phosphate cytidylyltransferase</fullName>
            <ecNumber evidence="14">2.7.7.60</ecNumber>
        </recommendedName>
        <alternativeName>
            <fullName evidence="14">4-diphosphocytidyl-2C-methyl-D-erythritol synthase</fullName>
        </alternativeName>
        <alternativeName>
            <fullName evidence="14">MEP cytidylyltransferase</fullName>
            <shortName evidence="14">MCT</shortName>
        </alternativeName>
    </domain>
    <domain>
        <recommendedName>
            <fullName evidence="14">2-C-methyl-D-erythritol 2,4-cyclodiphosphate synthase</fullName>
            <shortName evidence="14">MECDP-synthase</shortName>
            <shortName evidence="14">MECPP-synthase</shortName>
            <shortName evidence="14">MECPS</shortName>
            <ecNumber evidence="14">4.6.1.12</ecNumber>
        </recommendedName>
    </domain>
</protein>
<comment type="similarity">
    <text evidence="6">Belongs to the IspF family.</text>
</comment>
<dbReference type="GO" id="GO:0050518">
    <property type="term" value="F:2-C-methyl-D-erythritol 4-phosphate cytidylyltransferase activity"/>
    <property type="evidence" value="ECO:0007669"/>
    <property type="project" value="UniProtKB-UniRule"/>
</dbReference>
<dbReference type="EC" id="4.6.1.12" evidence="14"/>
<dbReference type="KEGG" id="pamo:BAR1_08185"/>
<feature type="site" description="Transition state stabilizer" evidence="14">
    <location>
        <position position="22"/>
    </location>
</feature>
<dbReference type="InterPro" id="IPR034683">
    <property type="entry name" value="IspD/TarI"/>
</dbReference>
<dbReference type="GO" id="GO:0008685">
    <property type="term" value="F:2-C-methyl-D-erythritol 2,4-cyclodiphosphate synthase activity"/>
    <property type="evidence" value="ECO:0007669"/>
    <property type="project" value="UniProtKB-UniRule"/>
</dbReference>
<evidence type="ECO:0000313" key="17">
    <source>
        <dbReference type="Proteomes" id="UP000261704"/>
    </source>
</evidence>
<dbReference type="EC" id="2.7.7.60" evidence="14"/>
<feature type="site" description="Transition state stabilizer" evidence="14">
    <location>
        <position position="350"/>
    </location>
</feature>
<gene>
    <name evidence="14" type="primary">ispDF</name>
    <name evidence="16" type="ORF">BAR1_08185</name>
</gene>
<keyword evidence="10 14" id="KW-0479">Metal-binding</keyword>
<feature type="site" description="Transition state stabilizer" evidence="14">
    <location>
        <position position="251"/>
    </location>
</feature>
<dbReference type="UniPathway" id="UPA00056">
    <property type="reaction ID" value="UER00093"/>
</dbReference>
<dbReference type="EMBL" id="CP032125">
    <property type="protein sequence ID" value="AXX99746.1"/>
    <property type="molecule type" value="Genomic_DNA"/>
</dbReference>
<evidence type="ECO:0000256" key="10">
    <source>
        <dbReference type="ARBA" id="ARBA00022723"/>
    </source>
</evidence>
<comment type="pathway">
    <text evidence="4 14">Isoprenoid biosynthesis; isopentenyl diphosphate biosynthesis via DXP pathway; isopentenyl diphosphate from 1-deoxy-D-xylulose 5-phosphate: step 4/6.</text>
</comment>
<keyword evidence="9 14" id="KW-0548">Nucleotidyltransferase</keyword>
<keyword evidence="11 14" id="KW-0414">Isoprene biosynthesis</keyword>
<organism evidence="16 17">
    <name type="scientific">Profundibacter amoris</name>
    <dbReference type="NCBI Taxonomy" id="2171755"/>
    <lineage>
        <taxon>Bacteria</taxon>
        <taxon>Pseudomonadati</taxon>
        <taxon>Pseudomonadota</taxon>
        <taxon>Alphaproteobacteria</taxon>
        <taxon>Rhodobacterales</taxon>
        <taxon>Paracoccaceae</taxon>
        <taxon>Profundibacter</taxon>
    </lineage>
</organism>
<dbReference type="InterPro" id="IPR001228">
    <property type="entry name" value="IspD"/>
</dbReference>
<comment type="similarity">
    <text evidence="14">In the N-terminal section; belongs to the IspD/TarI cytidylyltransferase family. IspD subfamily.</text>
</comment>
<dbReference type="NCBIfam" id="TIGR00453">
    <property type="entry name" value="ispD"/>
    <property type="match status" value="1"/>
</dbReference>
<dbReference type="FunFam" id="3.90.550.10:FF:000003">
    <property type="entry name" value="2-C-methyl-D-erythritol 4-phosphate cytidylyltransferase"/>
    <property type="match status" value="1"/>
</dbReference>
<keyword evidence="12 14" id="KW-0456">Lyase</keyword>
<dbReference type="PROSITE" id="PS01350">
    <property type="entry name" value="ISPF"/>
    <property type="match status" value="1"/>
</dbReference>
<evidence type="ECO:0000256" key="3">
    <source>
        <dbReference type="ARBA" id="ARBA00001968"/>
    </source>
</evidence>
<keyword evidence="13 14" id="KW-0511">Multifunctional enzyme</keyword>
<feature type="binding site" evidence="14">
    <location>
        <begin position="273"/>
        <end position="275"/>
    </location>
    <ligand>
        <name>4-CDP-2-C-methyl-D-erythritol 2-phosphate</name>
        <dbReference type="ChEBI" id="CHEBI:57919"/>
    </ligand>
</feature>
<dbReference type="InterPro" id="IPR029044">
    <property type="entry name" value="Nucleotide-diphossugar_trans"/>
</dbReference>
<dbReference type="NCBIfam" id="NF006899">
    <property type="entry name" value="PRK09382.1"/>
    <property type="match status" value="1"/>
</dbReference>
<dbReference type="AlphaFoldDB" id="A0A347ULL8"/>
<feature type="site" description="Positions MEP for the nucleophilic attack" evidence="14">
    <location>
        <position position="145"/>
    </location>
</feature>
<dbReference type="Pfam" id="PF01128">
    <property type="entry name" value="IspD"/>
    <property type="match status" value="1"/>
</dbReference>
<dbReference type="HAMAP" id="MF_00107">
    <property type="entry name" value="IspF"/>
    <property type="match status" value="1"/>
</dbReference>
<accession>A0A347ULL8</accession>
<evidence type="ECO:0000256" key="5">
    <source>
        <dbReference type="ARBA" id="ARBA00004787"/>
    </source>
</evidence>
<reference evidence="16 17" key="1">
    <citation type="submission" date="2018-09" db="EMBL/GenBank/DDBJ databases">
        <title>Profundibacter amoris BAR1 gen. nov., sp. nov., a new member of the Roseobacter clade isolated at Lokis Castle Vent Field on the Arctic Mid-Oceanic Ridge.</title>
        <authorList>
            <person name="Le Moine Bauer S."/>
            <person name="Sjoeberg A.G."/>
            <person name="L'Haridon S."/>
            <person name="Stokke R."/>
            <person name="Roalkvam I."/>
            <person name="Steen I.H."/>
            <person name="Dahle H."/>
        </authorList>
    </citation>
    <scope>NUCLEOTIDE SEQUENCE [LARGE SCALE GENOMIC DNA]</scope>
    <source>
        <strain evidence="16 17">BAR1</strain>
    </source>
</reference>
<dbReference type="HAMAP" id="MF_01520">
    <property type="entry name" value="IspDF"/>
    <property type="match status" value="1"/>
</dbReference>
<dbReference type="Gene3D" id="3.90.550.10">
    <property type="entry name" value="Spore Coat Polysaccharide Biosynthesis Protein SpsA, Chain A"/>
    <property type="match status" value="1"/>
</dbReference>
<keyword evidence="17" id="KW-1185">Reference proteome</keyword>
<dbReference type="RefSeq" id="WP_118944397.1">
    <property type="nucleotide sequence ID" value="NZ_CP032125.1"/>
</dbReference>
<feature type="binding site" evidence="14">
    <location>
        <begin position="349"/>
        <end position="352"/>
    </location>
    <ligand>
        <name>4-CDP-2-C-methyl-D-erythritol 2-phosphate</name>
        <dbReference type="ChEBI" id="CHEBI:57919"/>
    </ligand>
</feature>
<dbReference type="GO" id="GO:0046872">
    <property type="term" value="F:metal ion binding"/>
    <property type="evidence" value="ECO:0007669"/>
    <property type="project" value="UniProtKB-KW"/>
</dbReference>
<dbReference type="Pfam" id="PF02542">
    <property type="entry name" value="YgbB"/>
    <property type="match status" value="1"/>
</dbReference>
<dbReference type="GO" id="GO:0016114">
    <property type="term" value="P:terpenoid biosynthetic process"/>
    <property type="evidence" value="ECO:0007669"/>
    <property type="project" value="InterPro"/>
</dbReference>
<feature type="binding site" evidence="14">
    <location>
        <position position="225"/>
    </location>
    <ligand>
        <name>a divalent metal cation</name>
        <dbReference type="ChEBI" id="CHEBI:60240"/>
    </ligand>
</feature>
<dbReference type="CDD" id="cd02516">
    <property type="entry name" value="CDP-ME_synthetase"/>
    <property type="match status" value="1"/>
</dbReference>
<dbReference type="InterPro" id="IPR003526">
    <property type="entry name" value="MECDP_synthase"/>
</dbReference>
<dbReference type="InterPro" id="IPR036571">
    <property type="entry name" value="MECDP_synthase_sf"/>
</dbReference>
<feature type="binding site" evidence="14">
    <location>
        <begin position="251"/>
        <end position="252"/>
    </location>
    <ligand>
        <name>4-CDP-2-C-methyl-D-erythritol 2-phosphate</name>
        <dbReference type="ChEBI" id="CHEBI:57919"/>
    </ligand>
</feature>
<feature type="binding site" evidence="14">
    <location>
        <begin position="225"/>
        <end position="227"/>
    </location>
    <ligand>
        <name>4-CDP-2-C-methyl-D-erythritol 2-phosphate</name>
        <dbReference type="ChEBI" id="CHEBI:57919"/>
    </ligand>
</feature>
<dbReference type="PANTHER" id="PTHR43181">
    <property type="entry name" value="2-C-METHYL-D-ERYTHRITOL 2,4-CYCLODIPHOSPHATE SYNTHASE, CHLOROPLASTIC"/>
    <property type="match status" value="1"/>
</dbReference>
<feature type="site" description="Transition state stabilizer" evidence="14">
    <location>
        <position position="15"/>
    </location>
</feature>
<feature type="binding site" evidence="14">
    <location>
        <position position="259"/>
    </location>
    <ligand>
        <name>a divalent metal cation</name>
        <dbReference type="ChEBI" id="CHEBI:60240"/>
    </ligand>
</feature>
<name>A0A347ULL8_9RHOB</name>
<comment type="caution">
    <text evidence="14">Lacks conserved residue(s) required for the propagation of feature annotation.</text>
</comment>
<feature type="site" description="Positions MEP for the nucleophilic attack" evidence="14">
    <location>
        <position position="198"/>
    </location>
</feature>
<dbReference type="HAMAP" id="MF_00108">
    <property type="entry name" value="IspD"/>
    <property type="match status" value="1"/>
</dbReference>
<evidence type="ECO:0000256" key="13">
    <source>
        <dbReference type="ARBA" id="ARBA00023268"/>
    </source>
</evidence>
<evidence type="ECO:0000256" key="4">
    <source>
        <dbReference type="ARBA" id="ARBA00004709"/>
    </source>
</evidence>
<comment type="catalytic activity">
    <reaction evidence="1 14">
        <text>4-CDP-2-C-methyl-D-erythritol 2-phosphate = 2-C-methyl-D-erythritol 2,4-cyclic diphosphate + CMP</text>
        <dbReference type="Rhea" id="RHEA:23864"/>
        <dbReference type="ChEBI" id="CHEBI:57919"/>
        <dbReference type="ChEBI" id="CHEBI:58483"/>
        <dbReference type="ChEBI" id="CHEBI:60377"/>
        <dbReference type="EC" id="4.6.1.12"/>
    </reaction>
</comment>
<dbReference type="SUPFAM" id="SSF53448">
    <property type="entry name" value="Nucleotide-diphospho-sugar transferases"/>
    <property type="match status" value="1"/>
</dbReference>
<feature type="region of interest" description="2-C-methyl-D-erythritol 4-phosphate cytidylyltransferase" evidence="14">
    <location>
        <begin position="1"/>
        <end position="218"/>
    </location>
</feature>
<feature type="binding site" evidence="14">
    <location>
        <position position="359"/>
    </location>
    <ligand>
        <name>4-CDP-2-C-methyl-D-erythritol 2-phosphate</name>
        <dbReference type="ChEBI" id="CHEBI:57919"/>
    </ligand>
</feature>
<feature type="binding site" evidence="14">
    <location>
        <position position="356"/>
    </location>
    <ligand>
        <name>4-CDP-2-C-methyl-D-erythritol 2-phosphate</name>
        <dbReference type="ChEBI" id="CHEBI:57919"/>
    </ligand>
</feature>
<evidence type="ECO:0000256" key="11">
    <source>
        <dbReference type="ARBA" id="ARBA00023229"/>
    </source>
</evidence>
<dbReference type="Gene3D" id="3.30.1330.50">
    <property type="entry name" value="2-C-methyl-D-erythritol 2,4-cyclodiphosphate synthase"/>
    <property type="match status" value="1"/>
</dbReference>
<dbReference type="SUPFAM" id="SSF69765">
    <property type="entry name" value="IpsF-like"/>
    <property type="match status" value="1"/>
</dbReference>
<dbReference type="OrthoDB" id="9804336at2"/>
<evidence type="ECO:0000256" key="2">
    <source>
        <dbReference type="ARBA" id="ARBA00001282"/>
    </source>
</evidence>
<evidence type="ECO:0000256" key="1">
    <source>
        <dbReference type="ARBA" id="ARBA00000200"/>
    </source>
</evidence>
<feature type="region of interest" description="2-C-methyl-D-erythritol 2,4-cyclodiphosphate synthase" evidence="14">
    <location>
        <begin position="219"/>
        <end position="374"/>
    </location>
</feature>
<comment type="cofactor">
    <cofactor evidence="3 14">
        <name>a divalent metal cation</name>
        <dbReference type="ChEBI" id="CHEBI:60240"/>
    </cofactor>
</comment>
<evidence type="ECO:0000256" key="14">
    <source>
        <dbReference type="HAMAP-Rule" id="MF_01520"/>
    </source>
</evidence>
<evidence type="ECO:0000256" key="7">
    <source>
        <dbReference type="ARBA" id="ARBA00009789"/>
    </source>
</evidence>
<dbReference type="PANTHER" id="PTHR43181:SF1">
    <property type="entry name" value="2-C-METHYL-D-ERYTHRITOL 2,4-CYCLODIPHOSPHATE SYNTHASE, CHLOROPLASTIC"/>
    <property type="match status" value="1"/>
</dbReference>
<dbReference type="Proteomes" id="UP000261704">
    <property type="component" value="Chromosome"/>
</dbReference>
<proteinExistence type="inferred from homology"/>
<dbReference type="CDD" id="cd00554">
    <property type="entry name" value="MECDP_synthase"/>
    <property type="match status" value="1"/>
</dbReference>
<evidence type="ECO:0000256" key="9">
    <source>
        <dbReference type="ARBA" id="ARBA00022695"/>
    </source>
</evidence>
<evidence type="ECO:0000256" key="12">
    <source>
        <dbReference type="ARBA" id="ARBA00023239"/>
    </source>
</evidence>
<dbReference type="FunFam" id="3.30.1330.50:FF:000003">
    <property type="entry name" value="2-C-methyl-D-erythritol 2,4-cyclodiphosphate synthase"/>
    <property type="match status" value="1"/>
</dbReference>
<evidence type="ECO:0000256" key="6">
    <source>
        <dbReference type="ARBA" id="ARBA00008480"/>
    </source>
</evidence>
<dbReference type="NCBIfam" id="TIGR00151">
    <property type="entry name" value="ispF"/>
    <property type="match status" value="1"/>
</dbReference>
<evidence type="ECO:0000313" key="16">
    <source>
        <dbReference type="EMBL" id="AXX99746.1"/>
    </source>
</evidence>
<keyword evidence="8 14" id="KW-0808">Transferase</keyword>
<comment type="similarity">
    <text evidence="14">In the C-terminal section; belongs to the IspF family.</text>
</comment>
<comment type="similarity">
    <text evidence="7">Belongs to the IspD/TarI cytidylyltransferase family. IspD subfamily.</text>
</comment>
<comment type="pathway">
    <text evidence="5 14">Isoprenoid biosynthesis; isopentenyl diphosphate biosynthesis via DXP pathway; isopentenyl diphosphate from 1-deoxy-D-xylulose 5-phosphate: step 2/6.</text>
</comment>
<comment type="catalytic activity">
    <reaction evidence="2 14">
        <text>2-C-methyl-D-erythritol 4-phosphate + CTP + H(+) = 4-CDP-2-C-methyl-D-erythritol + diphosphate</text>
        <dbReference type="Rhea" id="RHEA:13429"/>
        <dbReference type="ChEBI" id="CHEBI:15378"/>
        <dbReference type="ChEBI" id="CHEBI:33019"/>
        <dbReference type="ChEBI" id="CHEBI:37563"/>
        <dbReference type="ChEBI" id="CHEBI:57823"/>
        <dbReference type="ChEBI" id="CHEBI:58262"/>
        <dbReference type="EC" id="2.7.7.60"/>
    </reaction>
</comment>
<dbReference type="InterPro" id="IPR020555">
    <property type="entry name" value="MECDP_synthase_CS"/>
</dbReference>
<dbReference type="PROSITE" id="PS01295">
    <property type="entry name" value="ISPD"/>
    <property type="match status" value="1"/>
</dbReference>
<dbReference type="InterPro" id="IPR026596">
    <property type="entry name" value="IspD/F"/>
</dbReference>
<dbReference type="InterPro" id="IPR018294">
    <property type="entry name" value="ISPD_synthase_CS"/>
</dbReference>
<sequence>MKTAAIIVAAGRGIRAGGELPKQFQPLRGRIVLEHSIAAFSLHPQVDRIILVINPDDRDLLPALPDVELVDGGATRDASVQAGLNAAKGADLVLIHDAARPLVSQRIITDVLDALKTHAGAAPALPVTDALWRGKDGQVQAPHPREGLFRAQTPQGFHLNRILAAHAAHNGGALDDVEVALTAGLDVAIVTGDAANMKITMPGDFTRAEQMMEQDMDIRLGNGYDVHRFCDGDHVVLCGVKLPHSHGLDGHSDADVGMHAVTDAIYGALAMGDIGQHFPPSDPQWKGAASFIFLEHAVKMVGDHGFTISNVDCTLVCEMPKIGPHAVAMRREMARIMGMDTGRVSVKATTSEQLGFTGRKEGIAALATVTLVKI</sequence>
<evidence type="ECO:0000259" key="15">
    <source>
        <dbReference type="Pfam" id="PF02542"/>
    </source>
</evidence>
<evidence type="ECO:0000256" key="8">
    <source>
        <dbReference type="ARBA" id="ARBA00022679"/>
    </source>
</evidence>
<comment type="function">
    <text evidence="14">Bifunctional enzyme that catalyzes the formation of 4-diphosphocytidyl-2-C-methyl-D-erythritol from CTP and 2-C-methyl-D-erythritol 4-phosphate (MEP) (IspD), and catalyzes the conversion of 4-diphosphocytidyl-2-C-methyl-D-erythritol 2-phosphate (CDP-ME2P) to 2-C-methyl-D-erythritol 2,4-cyclodiphosphate (ME-CPP) with a corresponding release of cytidine 5-monophosphate (CMP) (IspF).</text>
</comment>